<dbReference type="SUPFAM" id="SSF51182">
    <property type="entry name" value="RmlC-like cupins"/>
    <property type="match status" value="1"/>
</dbReference>
<protein>
    <submittedName>
        <fullName evidence="1">DUF4867 family protein</fullName>
    </submittedName>
</protein>
<keyword evidence="2" id="KW-1185">Reference proteome</keyword>
<dbReference type="AlphaFoldDB" id="A0A4Z0JC39"/>
<accession>A0A4Z0JC39</accession>
<reference evidence="1 2" key="1">
    <citation type="submission" date="2018-10" db="EMBL/GenBank/DDBJ databases">
        <title>Lactobacillus sp. R7 and Lactobacillus sp. R19 isolated from fermented mustard green product of Taiwan.</title>
        <authorList>
            <person name="Lin S.-T."/>
        </authorList>
    </citation>
    <scope>NUCLEOTIDE SEQUENCE [LARGE SCALE GENOMIC DNA]</scope>
    <source>
        <strain evidence="1 2">BCRC 81129</strain>
    </source>
</reference>
<dbReference type="EMBL" id="RKLX01000001">
    <property type="protein sequence ID" value="TGD20391.1"/>
    <property type="molecule type" value="Genomic_DNA"/>
</dbReference>
<organism evidence="1 2">
    <name type="scientific">Levilactobacillus suantsaiihabitans</name>
    <dbReference type="NCBI Taxonomy" id="2487722"/>
    <lineage>
        <taxon>Bacteria</taxon>
        <taxon>Bacillati</taxon>
        <taxon>Bacillota</taxon>
        <taxon>Bacilli</taxon>
        <taxon>Lactobacillales</taxon>
        <taxon>Lactobacillaceae</taxon>
        <taxon>Levilactobacillus</taxon>
    </lineage>
</organism>
<gene>
    <name evidence="1" type="ORF">EGT51_01165</name>
</gene>
<dbReference type="Pfam" id="PF16161">
    <property type="entry name" value="DUF4867"/>
    <property type="match status" value="1"/>
</dbReference>
<dbReference type="InterPro" id="IPR032358">
    <property type="entry name" value="DUF4867"/>
</dbReference>
<evidence type="ECO:0000313" key="1">
    <source>
        <dbReference type="EMBL" id="TGD20391.1"/>
    </source>
</evidence>
<comment type="caution">
    <text evidence="1">The sequence shown here is derived from an EMBL/GenBank/DDBJ whole genome shotgun (WGS) entry which is preliminary data.</text>
</comment>
<dbReference type="Proteomes" id="UP000297348">
    <property type="component" value="Unassembled WGS sequence"/>
</dbReference>
<evidence type="ECO:0000313" key="2">
    <source>
        <dbReference type="Proteomes" id="UP000297348"/>
    </source>
</evidence>
<dbReference type="OrthoDB" id="358393at2"/>
<sequence>MQIFDVTDERFRPYGRIVAAGDLDELITNLNAVPYPPEKTQYVANTESLANTTAAHRLEQTLYGGVPTETGYCIGHNHLLNCLEFHSSSEINVAATDFVLLLGKRQDIHDDLTYDTSQLEAFLIPKGTAIEVYATTLHFAPCEAPGQDGFRCLVMLPAGTNLDLDFTVDTQDPMNRLLFKTNKWLIAHPDAHKEGAFVGLVGENLRV</sequence>
<dbReference type="RefSeq" id="WP_135366960.1">
    <property type="nucleotide sequence ID" value="NZ_RKLX01000001.1"/>
</dbReference>
<proteinExistence type="predicted"/>
<dbReference type="InterPro" id="IPR011051">
    <property type="entry name" value="RmlC_Cupin_sf"/>
</dbReference>
<name>A0A4Z0JC39_9LACO</name>